<dbReference type="AlphaFoldDB" id="A0A9P4TX72"/>
<evidence type="ECO:0000256" key="5">
    <source>
        <dbReference type="ARBA" id="ARBA00023180"/>
    </source>
</evidence>
<reference evidence="6" key="1">
    <citation type="journal article" date="2020" name="Stud. Mycol.">
        <title>101 Dothideomycetes genomes: a test case for predicting lifestyles and emergence of pathogens.</title>
        <authorList>
            <person name="Haridas S."/>
            <person name="Albert R."/>
            <person name="Binder M."/>
            <person name="Bloem J."/>
            <person name="Labutti K."/>
            <person name="Salamov A."/>
            <person name="Andreopoulos B."/>
            <person name="Baker S."/>
            <person name="Barry K."/>
            <person name="Bills G."/>
            <person name="Bluhm B."/>
            <person name="Cannon C."/>
            <person name="Castanera R."/>
            <person name="Culley D."/>
            <person name="Daum C."/>
            <person name="Ezra D."/>
            <person name="Gonzalez J."/>
            <person name="Henrissat B."/>
            <person name="Kuo A."/>
            <person name="Liang C."/>
            <person name="Lipzen A."/>
            <person name="Lutzoni F."/>
            <person name="Magnuson J."/>
            <person name="Mondo S."/>
            <person name="Nolan M."/>
            <person name="Ohm R."/>
            <person name="Pangilinan J."/>
            <person name="Park H.-J."/>
            <person name="Ramirez L."/>
            <person name="Alfaro M."/>
            <person name="Sun H."/>
            <person name="Tritt A."/>
            <person name="Yoshinaga Y."/>
            <person name="Zwiers L.-H."/>
            <person name="Turgeon B."/>
            <person name="Goodwin S."/>
            <person name="Spatafora J."/>
            <person name="Crous P."/>
            <person name="Grigoriev I."/>
        </authorList>
    </citation>
    <scope>NUCLEOTIDE SEQUENCE</scope>
    <source>
        <strain evidence="6">CBS 130266</strain>
    </source>
</reference>
<comment type="subcellular location">
    <subcellularLocation>
        <location evidence="1">Secreted</location>
    </subcellularLocation>
</comment>
<name>A0A9P4TX72_9PEZI</name>
<evidence type="ECO:0000256" key="1">
    <source>
        <dbReference type="ARBA" id="ARBA00004613"/>
    </source>
</evidence>
<proteinExistence type="inferred from homology"/>
<gene>
    <name evidence="6" type="ORF">EJ08DRAFT_592209</name>
</gene>
<dbReference type="OrthoDB" id="958254at2759"/>
<keyword evidence="5" id="KW-0325">Glycoprotein</keyword>
<dbReference type="PANTHER" id="PTHR13234">
    <property type="entry name" value="GAMMA-INTERFERON INDUCIBLE LYSOSOMAL THIOL REDUCTASE GILT"/>
    <property type="match status" value="1"/>
</dbReference>
<evidence type="ECO:0000313" key="7">
    <source>
        <dbReference type="Proteomes" id="UP000800235"/>
    </source>
</evidence>
<evidence type="ECO:0000256" key="2">
    <source>
        <dbReference type="ARBA" id="ARBA00005679"/>
    </source>
</evidence>
<evidence type="ECO:0000256" key="4">
    <source>
        <dbReference type="ARBA" id="ARBA00022729"/>
    </source>
</evidence>
<evidence type="ECO:0000313" key="6">
    <source>
        <dbReference type="EMBL" id="KAF2428344.1"/>
    </source>
</evidence>
<dbReference type="EMBL" id="MU007055">
    <property type="protein sequence ID" value="KAF2428344.1"/>
    <property type="molecule type" value="Genomic_DNA"/>
</dbReference>
<dbReference type="GO" id="GO:0005576">
    <property type="term" value="C:extracellular region"/>
    <property type="evidence" value="ECO:0007669"/>
    <property type="project" value="UniProtKB-SubCell"/>
</dbReference>
<dbReference type="Proteomes" id="UP000800235">
    <property type="component" value="Unassembled WGS sequence"/>
</dbReference>
<keyword evidence="7" id="KW-1185">Reference proteome</keyword>
<sequence>MALRTRNCIKLLCLSTTAFILFLLALRERLGGERIWATDDWKGHPHLQLKEDKLVPLEAHIMSKCPDALACLQRLIVPTMELTASKVNFTLSYIGSADPSDPDGVLCKHGPSECLGNIIELCAANLYPDPKINLGFTLCLSKKYEDIPSRELIEGCALEHGMDFAKLNDCASKEDGGFGMELLRRSVVYSRGVNASVSCTVRLDGRERCVRDGGVWKDCSGGSSVKSLVKDVEERWKEINVL</sequence>
<organism evidence="6 7">
    <name type="scientific">Tothia fuscella</name>
    <dbReference type="NCBI Taxonomy" id="1048955"/>
    <lineage>
        <taxon>Eukaryota</taxon>
        <taxon>Fungi</taxon>
        <taxon>Dikarya</taxon>
        <taxon>Ascomycota</taxon>
        <taxon>Pezizomycotina</taxon>
        <taxon>Dothideomycetes</taxon>
        <taxon>Pleosporomycetidae</taxon>
        <taxon>Venturiales</taxon>
        <taxon>Cylindrosympodiaceae</taxon>
        <taxon>Tothia</taxon>
    </lineage>
</organism>
<keyword evidence="3" id="KW-0964">Secreted</keyword>
<protein>
    <submittedName>
        <fullName evidence="6">Uncharacterized protein</fullName>
    </submittedName>
</protein>
<accession>A0A9P4TX72</accession>
<keyword evidence="4" id="KW-0732">Signal</keyword>
<comment type="caution">
    <text evidence="6">The sequence shown here is derived from an EMBL/GenBank/DDBJ whole genome shotgun (WGS) entry which is preliminary data.</text>
</comment>
<dbReference type="InterPro" id="IPR004911">
    <property type="entry name" value="Interferon-induced_GILT"/>
</dbReference>
<evidence type="ECO:0000256" key="3">
    <source>
        <dbReference type="ARBA" id="ARBA00022525"/>
    </source>
</evidence>
<dbReference type="PANTHER" id="PTHR13234:SF8">
    <property type="entry name" value="GAMMA-INTERFERON-INDUCIBLE LYSOSOMAL THIOL REDUCTASE"/>
    <property type="match status" value="1"/>
</dbReference>
<dbReference type="GO" id="GO:0016671">
    <property type="term" value="F:oxidoreductase activity, acting on a sulfur group of donors, disulfide as acceptor"/>
    <property type="evidence" value="ECO:0007669"/>
    <property type="project" value="InterPro"/>
</dbReference>
<comment type="similarity">
    <text evidence="2">Belongs to the GILT family.</text>
</comment>
<dbReference type="Pfam" id="PF03227">
    <property type="entry name" value="GILT"/>
    <property type="match status" value="1"/>
</dbReference>